<feature type="compositionally biased region" description="Low complexity" evidence="2">
    <location>
        <begin position="429"/>
        <end position="447"/>
    </location>
</feature>
<evidence type="ECO:0000259" key="4">
    <source>
        <dbReference type="PROSITE" id="PS51782"/>
    </source>
</evidence>
<dbReference type="GO" id="GO:0008933">
    <property type="term" value="F:peptidoglycan lytic transglycosylase activity"/>
    <property type="evidence" value="ECO:0007669"/>
    <property type="project" value="InterPro"/>
</dbReference>
<evidence type="ECO:0000256" key="2">
    <source>
        <dbReference type="SAM" id="MobiDB-lite"/>
    </source>
</evidence>
<keyword evidence="6" id="KW-1185">Reference proteome</keyword>
<reference evidence="5 6" key="1">
    <citation type="submission" date="2018-10" db="EMBL/GenBank/DDBJ databases">
        <title>Genomic Encyclopedia of Type Strains, Phase IV (KMG-IV): sequencing the most valuable type-strain genomes for metagenomic binning, comparative biology and taxonomic classification.</title>
        <authorList>
            <person name="Goeker M."/>
        </authorList>
    </citation>
    <scope>NUCLEOTIDE SEQUENCE [LARGE SCALE GENOMIC DNA]</scope>
    <source>
        <strain evidence="5 6">DSM 26916</strain>
    </source>
</reference>
<dbReference type="GO" id="GO:0000270">
    <property type="term" value="P:peptidoglycan metabolic process"/>
    <property type="evidence" value="ECO:0007669"/>
    <property type="project" value="InterPro"/>
</dbReference>
<dbReference type="GO" id="GO:0016020">
    <property type="term" value="C:membrane"/>
    <property type="evidence" value="ECO:0007669"/>
    <property type="project" value="InterPro"/>
</dbReference>
<dbReference type="Proteomes" id="UP000268908">
    <property type="component" value="Unassembled WGS sequence"/>
</dbReference>
<sequence>MSLRLVLTACLCLFALAARAEVVAPNESLLQLSPELSRAGTEPSASTLTFTRDPSQEVKDELPPMPTIDLTTPPDDLWQRVRNGFGMPDLHSPLVAERQAWYLNRPELLKRVFERSRKYLHHIVEETEKRGMPTELALLPIVESSFNPLARSPARALGMWQFIPSTGRSYNLKQNYWMDQRRDIIASTSAALEYLQNIYEMHGDWHLALASYNWGEHAVARAVGKNQAKGLPTDYAHLTMPAETRYYVPKLQAIKNIIAQPELFGFRLDQIPNKPYFGTVDIGNDMDISLAAKLAETPIEEFIALNPAYHRPVVPGDNRSPLVVPADKVDAFRRNLERYEAEDKPLSSWQTYTLKQGERLDSVAARFGLTTARLKQLNGITPRVKVGPGFSLLVPGKGAQAAAEAVAGKLPQAQADAPAPKRGKKAAKGAKPGKGAKTPKKSASAKPVGKPRPAAKGKKR</sequence>
<comment type="similarity">
    <text evidence="1">Belongs to the transglycosylase Slt family.</text>
</comment>
<dbReference type="CDD" id="cd16894">
    <property type="entry name" value="MltD-like"/>
    <property type="match status" value="1"/>
</dbReference>
<feature type="domain" description="LysM" evidence="4">
    <location>
        <begin position="350"/>
        <end position="394"/>
    </location>
</feature>
<protein>
    <submittedName>
        <fullName evidence="5">Membrane-bound lytic murein transglycosylase D</fullName>
    </submittedName>
</protein>
<feature type="region of interest" description="Disordered" evidence="2">
    <location>
        <begin position="408"/>
        <end position="460"/>
    </location>
</feature>
<dbReference type="SUPFAM" id="SSF53955">
    <property type="entry name" value="Lysozyme-like"/>
    <property type="match status" value="1"/>
</dbReference>
<dbReference type="EMBL" id="RCCI01000005">
    <property type="protein sequence ID" value="RLJ65354.1"/>
    <property type="molecule type" value="Genomic_DNA"/>
</dbReference>
<organism evidence="5 6">
    <name type="scientific">Sulfurisoma sediminicola</name>
    <dbReference type="NCBI Taxonomy" id="1381557"/>
    <lineage>
        <taxon>Bacteria</taxon>
        <taxon>Pseudomonadati</taxon>
        <taxon>Pseudomonadota</taxon>
        <taxon>Betaproteobacteria</taxon>
        <taxon>Nitrosomonadales</taxon>
        <taxon>Sterolibacteriaceae</taxon>
        <taxon>Sulfurisoma</taxon>
    </lineage>
</organism>
<dbReference type="Gene3D" id="1.10.530.10">
    <property type="match status" value="1"/>
</dbReference>
<accession>A0A497XF62</accession>
<dbReference type="InterPro" id="IPR018392">
    <property type="entry name" value="LysM"/>
</dbReference>
<dbReference type="InterPro" id="IPR036779">
    <property type="entry name" value="LysM_dom_sf"/>
</dbReference>
<evidence type="ECO:0000256" key="3">
    <source>
        <dbReference type="SAM" id="SignalP"/>
    </source>
</evidence>
<dbReference type="PROSITE" id="PS00922">
    <property type="entry name" value="TRANSGLYCOSYLASE"/>
    <property type="match status" value="1"/>
</dbReference>
<evidence type="ECO:0000313" key="6">
    <source>
        <dbReference type="Proteomes" id="UP000268908"/>
    </source>
</evidence>
<evidence type="ECO:0000313" key="5">
    <source>
        <dbReference type="EMBL" id="RLJ65354.1"/>
    </source>
</evidence>
<feature type="region of interest" description="Disordered" evidence="2">
    <location>
        <begin position="35"/>
        <end position="73"/>
    </location>
</feature>
<dbReference type="PANTHER" id="PTHR37423:SF2">
    <property type="entry name" value="MEMBRANE-BOUND LYTIC MUREIN TRANSGLYCOSYLASE C"/>
    <property type="match status" value="1"/>
</dbReference>
<proteinExistence type="inferred from homology"/>
<dbReference type="OrthoDB" id="9815002at2"/>
<keyword evidence="3" id="KW-0732">Signal</keyword>
<comment type="caution">
    <text evidence="5">The sequence shown here is derived from an EMBL/GenBank/DDBJ whole genome shotgun (WGS) entry which is preliminary data.</text>
</comment>
<name>A0A497XF62_9PROT</name>
<dbReference type="PROSITE" id="PS51782">
    <property type="entry name" value="LYSM"/>
    <property type="match status" value="1"/>
</dbReference>
<dbReference type="InterPro" id="IPR023346">
    <property type="entry name" value="Lysozyme-like_dom_sf"/>
</dbReference>
<dbReference type="InterPro" id="IPR000189">
    <property type="entry name" value="Transglyc_AS"/>
</dbReference>
<gene>
    <name evidence="5" type="ORF">DFR35_2016</name>
</gene>
<dbReference type="SMART" id="SM00257">
    <property type="entry name" value="LysM"/>
    <property type="match status" value="1"/>
</dbReference>
<dbReference type="InterPro" id="IPR008258">
    <property type="entry name" value="Transglycosylase_SLT_dom_1"/>
</dbReference>
<feature type="compositionally biased region" description="Polar residues" evidence="2">
    <location>
        <begin position="43"/>
        <end position="53"/>
    </location>
</feature>
<dbReference type="Pfam" id="PF01476">
    <property type="entry name" value="LysM"/>
    <property type="match status" value="1"/>
</dbReference>
<dbReference type="PANTHER" id="PTHR37423">
    <property type="entry name" value="SOLUBLE LYTIC MUREIN TRANSGLYCOSYLASE-RELATED"/>
    <property type="match status" value="1"/>
</dbReference>
<feature type="chain" id="PRO_5019862458" evidence="3">
    <location>
        <begin position="21"/>
        <end position="460"/>
    </location>
</feature>
<evidence type="ECO:0000256" key="1">
    <source>
        <dbReference type="ARBA" id="ARBA00007734"/>
    </source>
</evidence>
<dbReference type="AlphaFoldDB" id="A0A497XF62"/>
<dbReference type="SUPFAM" id="SSF54106">
    <property type="entry name" value="LysM domain"/>
    <property type="match status" value="1"/>
</dbReference>
<dbReference type="Gene3D" id="3.10.350.10">
    <property type="entry name" value="LysM domain"/>
    <property type="match status" value="1"/>
</dbReference>
<dbReference type="RefSeq" id="WP_121242138.1">
    <property type="nucleotide sequence ID" value="NZ_BHVV01000008.1"/>
</dbReference>
<dbReference type="Pfam" id="PF01464">
    <property type="entry name" value="SLT"/>
    <property type="match status" value="1"/>
</dbReference>
<feature type="signal peptide" evidence="3">
    <location>
        <begin position="1"/>
        <end position="20"/>
    </location>
</feature>